<evidence type="ECO:0000313" key="4">
    <source>
        <dbReference type="EMBL" id="CAE8742087.1"/>
    </source>
</evidence>
<dbReference type="EMBL" id="CAJNNV010003914">
    <property type="protein sequence ID" value="CAE8589842.1"/>
    <property type="molecule type" value="Genomic_DNA"/>
</dbReference>
<dbReference type="EMBL" id="CAJNNW010037473">
    <property type="protein sequence ID" value="CAE8742087.1"/>
    <property type="molecule type" value="Genomic_DNA"/>
</dbReference>
<sequence>MSGENDEEVLDLGPPGLRPSQHGVGSGATASQAQVDPLVADDPWKEMTPRRSPPQKTPGAGERIRGFSCNPKTTTLEECKQQTIVCRKLPIKQKASEFLECPISNISVYSYKGVDLAMAYENLVGVRKPVNFIASRLNYAFNQTKHPVYGDALFFTCDDEGNNKNPNMKGKLAAWEGFQHALEKAAAEVGDWPNLTPESQEMTPGFLVFISVEGKVEQVPVENVGSLGFEAVVTKINATFLEKGSKKQSMSCKDSDDDEDKKDEERTGAGASSKPTGSEIKGLQKRPTKKMFQHFQDYGLKNSFFEHVAKDINIVSVAGLLPDEKLHVNKAAAYFLGRTYGSSLNTMVKHLWGDVILWTPGNHWKPDDAFVRKFVFDFDEVCTKADAEIANAEIANAGKLELSSGEIDDEIRQQEMKLIMRRYTDFEGGKDAWKRRFDQLEGMARIEDWNHRVLSVDKEDSDNNGAAPYLDNYVRYMFAHSINYQAKHPSQPACGVMLIPGDKIGSNSTLVFATGLFNSLHQPIYGKFERKDPFGNEGAGIPVPKKSDRFVFKEWTKDRGSHDPLDPIDLLSDVCIEEGCAKVNLQLHELKSFNPYATLDIESNLQHIIGKGDRFEKDNENQHCSDHNGWRSNMEKLAQQFRQQVDLAIMMCRSDRTMAIITCFGDGHYQWLLPLPNPMQAGLGTPSLTVVLRPVRHGKEKKIVYQVKTVLTLDMSLKMARLSGQLNQSWTVSRRLHETFGNITLKLQVLLEDKTLKPKLQPLREAINDYKKAMEKIVQTGHYHDDPDGDNEGFTLQGSRKSPSRPGVANKSTSRSSSLAPSEASEGAGRADEAVNWRAR</sequence>
<evidence type="ECO:0000313" key="3">
    <source>
        <dbReference type="EMBL" id="CAE8589842.1"/>
    </source>
</evidence>
<organism evidence="4 5">
    <name type="scientific">Polarella glacialis</name>
    <name type="common">Dinoflagellate</name>
    <dbReference type="NCBI Taxonomy" id="89957"/>
    <lineage>
        <taxon>Eukaryota</taxon>
        <taxon>Sar</taxon>
        <taxon>Alveolata</taxon>
        <taxon>Dinophyceae</taxon>
        <taxon>Suessiales</taxon>
        <taxon>Suessiaceae</taxon>
        <taxon>Polarella</taxon>
    </lineage>
</organism>
<dbReference type="AlphaFoldDB" id="A0A813LX60"/>
<dbReference type="InterPro" id="IPR024437">
    <property type="entry name" value="DUF3825"/>
</dbReference>
<comment type="caution">
    <text evidence="4">The sequence shown here is derived from an EMBL/GenBank/DDBJ whole genome shotgun (WGS) entry which is preliminary data.</text>
</comment>
<dbReference type="Pfam" id="PF12873">
    <property type="entry name" value="DUF3825"/>
    <property type="match status" value="1"/>
</dbReference>
<evidence type="ECO:0000256" key="1">
    <source>
        <dbReference type="SAM" id="MobiDB-lite"/>
    </source>
</evidence>
<feature type="compositionally biased region" description="Acidic residues" evidence="1">
    <location>
        <begin position="1"/>
        <end position="10"/>
    </location>
</feature>
<protein>
    <recommendedName>
        <fullName evidence="2">DUF3825 domain-containing protein</fullName>
    </recommendedName>
</protein>
<feature type="region of interest" description="Disordered" evidence="1">
    <location>
        <begin position="247"/>
        <end position="284"/>
    </location>
</feature>
<keyword evidence="6" id="KW-1185">Reference proteome</keyword>
<feature type="domain" description="DUF3825" evidence="2">
    <location>
        <begin position="440"/>
        <end position="730"/>
    </location>
</feature>
<accession>A0A813LX60</accession>
<evidence type="ECO:0000313" key="5">
    <source>
        <dbReference type="Proteomes" id="UP000626109"/>
    </source>
</evidence>
<feature type="region of interest" description="Disordered" evidence="1">
    <location>
        <begin position="1"/>
        <end position="66"/>
    </location>
</feature>
<dbReference type="Proteomes" id="UP000654075">
    <property type="component" value="Unassembled WGS sequence"/>
</dbReference>
<gene>
    <name evidence="3" type="ORF">PGLA1383_LOCUS8572</name>
    <name evidence="4" type="ORF">PGLA2088_LOCUS50805</name>
</gene>
<feature type="region of interest" description="Disordered" evidence="1">
    <location>
        <begin position="781"/>
        <end position="840"/>
    </location>
</feature>
<reference evidence="4" key="1">
    <citation type="submission" date="2021-02" db="EMBL/GenBank/DDBJ databases">
        <authorList>
            <person name="Dougan E. K."/>
            <person name="Rhodes N."/>
            <person name="Thang M."/>
            <person name="Chan C."/>
        </authorList>
    </citation>
    <scope>NUCLEOTIDE SEQUENCE</scope>
</reference>
<name>A0A813LX60_POLGL</name>
<evidence type="ECO:0000259" key="2">
    <source>
        <dbReference type="Pfam" id="PF12873"/>
    </source>
</evidence>
<feature type="compositionally biased region" description="Basic and acidic residues" evidence="1">
    <location>
        <begin position="829"/>
        <end position="840"/>
    </location>
</feature>
<proteinExistence type="predicted"/>
<dbReference type="Proteomes" id="UP000626109">
    <property type="component" value="Unassembled WGS sequence"/>
</dbReference>
<feature type="compositionally biased region" description="Low complexity" evidence="1">
    <location>
        <begin position="812"/>
        <end position="826"/>
    </location>
</feature>
<evidence type="ECO:0000313" key="6">
    <source>
        <dbReference type="Proteomes" id="UP000654075"/>
    </source>
</evidence>